<sequence length="119" mass="13221">MDITQIAGRLVQLVRQQDSTAAYRELFAPEASSHEMPGVPGGDISGLDKLIAKSEAYDEGMTVHSITVTDPLVYQQYFCVGMGIDVTRKDGSRTQEHEMCVYQVRDGKIVDERFVYAMG</sequence>
<evidence type="ECO:0000259" key="1">
    <source>
        <dbReference type="Pfam" id="PF20409"/>
    </source>
</evidence>
<organism evidence="2 3">
    <name type="scientific">Neolewinella maritima</name>
    <dbReference type="NCBI Taxonomy" id="1383882"/>
    <lineage>
        <taxon>Bacteria</taxon>
        <taxon>Pseudomonadati</taxon>
        <taxon>Bacteroidota</taxon>
        <taxon>Saprospiria</taxon>
        <taxon>Saprospirales</taxon>
        <taxon>Lewinellaceae</taxon>
        <taxon>Neolewinella</taxon>
    </lineage>
</organism>
<evidence type="ECO:0000313" key="3">
    <source>
        <dbReference type="Proteomes" id="UP000837803"/>
    </source>
</evidence>
<dbReference type="SUPFAM" id="SSF54427">
    <property type="entry name" value="NTF2-like"/>
    <property type="match status" value="1"/>
</dbReference>
<name>A0ABM9B260_9BACT</name>
<comment type="caution">
    <text evidence="2">The sequence shown here is derived from an EMBL/GenBank/DDBJ whole genome shotgun (WGS) entry which is preliminary data.</text>
</comment>
<dbReference type="InterPro" id="IPR032710">
    <property type="entry name" value="NTF2-like_dom_sf"/>
</dbReference>
<keyword evidence="3" id="KW-1185">Reference proteome</keyword>
<feature type="domain" description="SnoaL-like" evidence="1">
    <location>
        <begin position="4"/>
        <end position="116"/>
    </location>
</feature>
<protein>
    <recommendedName>
        <fullName evidence="1">SnoaL-like domain-containing protein</fullName>
    </recommendedName>
</protein>
<dbReference type="Gene3D" id="3.10.450.50">
    <property type="match status" value="1"/>
</dbReference>
<proteinExistence type="predicted"/>
<dbReference type="EMBL" id="CAKLPZ010000002">
    <property type="protein sequence ID" value="CAH1001213.1"/>
    <property type="molecule type" value="Genomic_DNA"/>
</dbReference>
<dbReference type="Pfam" id="PF20409">
    <property type="entry name" value="SnoaL_5"/>
    <property type="match status" value="1"/>
</dbReference>
<dbReference type="RefSeq" id="WP_238751062.1">
    <property type="nucleotide sequence ID" value="NZ_CAKLPZ010000002.1"/>
</dbReference>
<evidence type="ECO:0000313" key="2">
    <source>
        <dbReference type="EMBL" id="CAH1001213.1"/>
    </source>
</evidence>
<dbReference type="Proteomes" id="UP000837803">
    <property type="component" value="Unassembled WGS sequence"/>
</dbReference>
<reference evidence="2" key="1">
    <citation type="submission" date="2021-12" db="EMBL/GenBank/DDBJ databases">
        <authorList>
            <person name="Rodrigo-Torres L."/>
            <person name="Arahal R. D."/>
            <person name="Lucena T."/>
        </authorList>
    </citation>
    <scope>NUCLEOTIDE SEQUENCE</scope>
    <source>
        <strain evidence="2">CECT 8419</strain>
    </source>
</reference>
<gene>
    <name evidence="2" type="ORF">LEM8419_02112</name>
</gene>
<accession>A0ABM9B260</accession>
<dbReference type="InterPro" id="IPR046860">
    <property type="entry name" value="SnoaL_5"/>
</dbReference>